<dbReference type="STRING" id="1297569.MESS2_1700005"/>
<dbReference type="eggNOG" id="COG0457">
    <property type="taxonomic scope" value="Bacteria"/>
</dbReference>
<reference evidence="3 4" key="1">
    <citation type="submission" date="2013-02" db="EMBL/GenBank/DDBJ databases">
        <authorList>
            <person name="Genoscope - CEA"/>
        </authorList>
    </citation>
    <scope>NUCLEOTIDE SEQUENCE [LARGE SCALE GENOMIC DNA]</scope>
    <source>
        <strain evidence="3 4">STM 2683</strain>
    </source>
</reference>
<proteinExistence type="predicted"/>
<dbReference type="Pfam" id="PF04851">
    <property type="entry name" value="ResIII"/>
    <property type="match status" value="1"/>
</dbReference>
<dbReference type="GO" id="GO:0005524">
    <property type="term" value="F:ATP binding"/>
    <property type="evidence" value="ECO:0007669"/>
    <property type="project" value="InterPro"/>
</dbReference>
<comment type="caution">
    <text evidence="3">The sequence shown here is derived from an EMBL/GenBank/DDBJ whole genome shotgun (WGS) entry which is preliminary data.</text>
</comment>
<evidence type="ECO:0000256" key="1">
    <source>
        <dbReference type="SAM" id="MobiDB-lite"/>
    </source>
</evidence>
<evidence type="ECO:0000313" key="3">
    <source>
        <dbReference type="EMBL" id="CCV05878.1"/>
    </source>
</evidence>
<dbReference type="InterPro" id="IPR014001">
    <property type="entry name" value="Helicase_ATP-bd"/>
</dbReference>
<evidence type="ECO:0000313" key="4">
    <source>
        <dbReference type="Proteomes" id="UP000012062"/>
    </source>
</evidence>
<feature type="domain" description="Helicase ATP-binding" evidence="2">
    <location>
        <begin position="1"/>
        <end position="139"/>
    </location>
</feature>
<protein>
    <recommendedName>
        <fullName evidence="2">Helicase ATP-binding domain-containing protein</fullName>
    </recommendedName>
</protein>
<name>M5EP42_9HYPH</name>
<dbReference type="GO" id="GO:0003677">
    <property type="term" value="F:DNA binding"/>
    <property type="evidence" value="ECO:0007669"/>
    <property type="project" value="InterPro"/>
</dbReference>
<evidence type="ECO:0000259" key="2">
    <source>
        <dbReference type="PROSITE" id="PS51192"/>
    </source>
</evidence>
<gene>
    <name evidence="3" type="ORF">MESS2_1700005</name>
</gene>
<dbReference type="Proteomes" id="UP000012062">
    <property type="component" value="Unassembled WGS sequence"/>
</dbReference>
<dbReference type="Gene3D" id="3.40.50.300">
    <property type="entry name" value="P-loop containing nucleotide triphosphate hydrolases"/>
    <property type="match status" value="2"/>
</dbReference>
<sequence length="799" mass="88698">MISLHTGAGKSLVGLLIAQSLVNEGAPRVLYLCGTNDLVTQTSREVTNKLGFAHCTRMGGSFSNELYTTGQGFCLTNYQALFNSRSVFKKDNRPEAIIFDDAHVAEKIIRDCYTLKISASDHAKLFARLVELVRPHFAAMGRVDYYNNVLSGGSVHRVVLVPPSAMLALSREQNLVGILREYGLYEGETAYALQHLADHLHVCPMFISRSSIEIAPAFLPAKRIDYLTDPSVRRVYLSATLTSEVDFCRAFGKRPSLKIEPESDAGMGERMIIATEVSKLTEAGAGNVKPARVSAYLAGSNKLLITTSSYAAAEKYREIASPPPQWQFTEALDAFRKSSGPGAFVLVGRVDGIDLPHATCRVMLADGLPTGFSLYEAYLFDFLEMRNSFAAKLANRITQMFGRTNRGRNDYSAIFAVDPQLVSWLMTPRNLAHLPDLLRRQLLLGKSMVQQFGIQDITKFPSLVGQMVNRDPGWLAYYTDSVRGLDVSEDQRSQAADDDQLLTEAALAEADFAAFIWDGNSQAARVALGEVVDKVVVADRRLAGWYNIQIGMTYEIEGDTEAAAKQYSEAKSRTNHTLALPTPRSTQSAAQEQKPRNLLHSKLLEIFINDVRIQNDHFAKYERRISPLFDQSRSASEHEEALRTLGELIGFQSTRPEQESDTNSTLDVLWLSPSASKCILIELKSKKRQDSVVNAGDVGQAYNHLQWVTQTHGASKILGLIIVGGLPKKSPEAAPSDLMWASDTSRFKALFEDTMQMLRSLQRMPPLDRYAEMTAVCARAEWQPDAIFERLRGVRLQDT</sequence>
<dbReference type="GO" id="GO:0016787">
    <property type="term" value="F:hydrolase activity"/>
    <property type="evidence" value="ECO:0007669"/>
    <property type="project" value="InterPro"/>
</dbReference>
<dbReference type="InterPro" id="IPR027417">
    <property type="entry name" value="P-loop_NTPase"/>
</dbReference>
<accession>M5EP42</accession>
<dbReference type="EMBL" id="CAUM01000080">
    <property type="protein sequence ID" value="CCV05878.1"/>
    <property type="molecule type" value="Genomic_DNA"/>
</dbReference>
<dbReference type="InterPro" id="IPR006935">
    <property type="entry name" value="Helicase/UvrB_N"/>
</dbReference>
<dbReference type="AlphaFoldDB" id="M5EP42"/>
<organism evidence="3 4">
    <name type="scientific">Mesorhizobium metallidurans STM 2683</name>
    <dbReference type="NCBI Taxonomy" id="1297569"/>
    <lineage>
        <taxon>Bacteria</taxon>
        <taxon>Pseudomonadati</taxon>
        <taxon>Pseudomonadota</taxon>
        <taxon>Alphaproteobacteria</taxon>
        <taxon>Hyphomicrobiales</taxon>
        <taxon>Phyllobacteriaceae</taxon>
        <taxon>Mesorhizobium</taxon>
    </lineage>
</organism>
<dbReference type="SUPFAM" id="SSF52540">
    <property type="entry name" value="P-loop containing nucleoside triphosphate hydrolases"/>
    <property type="match status" value="2"/>
</dbReference>
<dbReference type="PROSITE" id="PS51192">
    <property type="entry name" value="HELICASE_ATP_BIND_1"/>
    <property type="match status" value="1"/>
</dbReference>
<keyword evidence="4" id="KW-1185">Reference proteome</keyword>
<feature type="region of interest" description="Disordered" evidence="1">
    <location>
        <begin position="570"/>
        <end position="594"/>
    </location>
</feature>
<dbReference type="eggNOG" id="COG1199">
    <property type="taxonomic scope" value="Bacteria"/>
</dbReference>